<reference evidence="4" key="1">
    <citation type="submission" date="2012-12" db="EMBL/GenBank/DDBJ databases">
        <authorList>
            <person name="Hellsten U."/>
            <person name="Grimwood J."/>
            <person name="Chapman J.A."/>
            <person name="Shapiro H."/>
            <person name="Aerts A."/>
            <person name="Otillar R.P."/>
            <person name="Terry A.Y."/>
            <person name="Boore J.L."/>
            <person name="Simakov O."/>
            <person name="Marletaz F."/>
            <person name="Cho S.-J."/>
            <person name="Edsinger-Gonzales E."/>
            <person name="Havlak P."/>
            <person name="Kuo D.-H."/>
            <person name="Larsson T."/>
            <person name="Lv J."/>
            <person name="Arendt D."/>
            <person name="Savage R."/>
            <person name="Osoegawa K."/>
            <person name="de Jong P."/>
            <person name="Lindberg D.R."/>
            <person name="Seaver E.C."/>
            <person name="Weisblat D.A."/>
            <person name="Putnam N.H."/>
            <person name="Grigoriev I.V."/>
            <person name="Rokhsar D.S."/>
        </authorList>
    </citation>
    <scope>NUCLEOTIDE SEQUENCE</scope>
    <source>
        <strain evidence="4">I ESC-2004</strain>
    </source>
</reference>
<evidence type="ECO:0000256" key="1">
    <source>
        <dbReference type="SAM" id="MobiDB-lite"/>
    </source>
</evidence>
<dbReference type="EMBL" id="AMQN01008037">
    <property type="status" value="NOT_ANNOTATED_CDS"/>
    <property type="molecule type" value="Genomic_DNA"/>
</dbReference>
<evidence type="ECO:0000313" key="2">
    <source>
        <dbReference type="EMBL" id="ELU04874.1"/>
    </source>
</evidence>
<proteinExistence type="predicted"/>
<dbReference type="EMBL" id="KB302014">
    <property type="protein sequence ID" value="ELU04874.1"/>
    <property type="molecule type" value="Genomic_DNA"/>
</dbReference>
<dbReference type="Proteomes" id="UP000014760">
    <property type="component" value="Unassembled WGS sequence"/>
</dbReference>
<dbReference type="AlphaFoldDB" id="R7UEB1"/>
<evidence type="ECO:0000313" key="3">
    <source>
        <dbReference type="EnsemblMetazoa" id="CapteP213434"/>
    </source>
</evidence>
<organism evidence="2">
    <name type="scientific">Capitella teleta</name>
    <name type="common">Polychaete worm</name>
    <dbReference type="NCBI Taxonomy" id="283909"/>
    <lineage>
        <taxon>Eukaryota</taxon>
        <taxon>Metazoa</taxon>
        <taxon>Spiralia</taxon>
        <taxon>Lophotrochozoa</taxon>
        <taxon>Annelida</taxon>
        <taxon>Polychaeta</taxon>
        <taxon>Sedentaria</taxon>
        <taxon>Scolecida</taxon>
        <taxon>Capitellidae</taxon>
        <taxon>Capitella</taxon>
    </lineage>
</organism>
<reference evidence="3" key="3">
    <citation type="submission" date="2015-06" db="UniProtKB">
        <authorList>
            <consortium name="EnsemblMetazoa"/>
        </authorList>
    </citation>
    <scope>IDENTIFICATION</scope>
</reference>
<sequence>MEESVGGGDALDPVNKFGGSFPSPDVPSPDADNVEAPFAGVKEISPLPSPASSSTPNRSPDTPDDTPSSPTTPKIGLQNNVTSSVNRSHPVSVRHSPAVRISVDTRPSGVRRDIQSDMITSPRAASFKHGDSADSSLEDIRDIVGSAFDSGSEEKD</sequence>
<feature type="non-terminal residue" evidence="2">
    <location>
        <position position="156"/>
    </location>
</feature>
<feature type="compositionally biased region" description="Basic and acidic residues" evidence="1">
    <location>
        <begin position="128"/>
        <end position="138"/>
    </location>
</feature>
<reference evidence="2 4" key="2">
    <citation type="journal article" date="2013" name="Nature">
        <title>Insights into bilaterian evolution from three spiralian genomes.</title>
        <authorList>
            <person name="Simakov O."/>
            <person name="Marletaz F."/>
            <person name="Cho S.J."/>
            <person name="Edsinger-Gonzales E."/>
            <person name="Havlak P."/>
            <person name="Hellsten U."/>
            <person name="Kuo D.H."/>
            <person name="Larsson T."/>
            <person name="Lv J."/>
            <person name="Arendt D."/>
            <person name="Savage R."/>
            <person name="Osoegawa K."/>
            <person name="de Jong P."/>
            <person name="Grimwood J."/>
            <person name="Chapman J.A."/>
            <person name="Shapiro H."/>
            <person name="Aerts A."/>
            <person name="Otillar R.P."/>
            <person name="Terry A.Y."/>
            <person name="Boore J.L."/>
            <person name="Grigoriev I.V."/>
            <person name="Lindberg D.R."/>
            <person name="Seaver E.C."/>
            <person name="Weisblat D.A."/>
            <person name="Putnam N.H."/>
            <person name="Rokhsar D.S."/>
        </authorList>
    </citation>
    <scope>NUCLEOTIDE SEQUENCE</scope>
    <source>
        <strain evidence="2 4">I ESC-2004</strain>
    </source>
</reference>
<keyword evidence="4" id="KW-1185">Reference proteome</keyword>
<gene>
    <name evidence="2" type="ORF">CAPTEDRAFT_213434</name>
</gene>
<dbReference type="EnsemblMetazoa" id="CapteT213434">
    <property type="protein sequence ID" value="CapteP213434"/>
    <property type="gene ID" value="CapteG213434"/>
</dbReference>
<feature type="compositionally biased region" description="Low complexity" evidence="1">
    <location>
        <begin position="50"/>
        <end position="73"/>
    </location>
</feature>
<feature type="compositionally biased region" description="Polar residues" evidence="1">
    <location>
        <begin position="77"/>
        <end position="89"/>
    </location>
</feature>
<protein>
    <submittedName>
        <fullName evidence="2 3">Uncharacterized protein</fullName>
    </submittedName>
</protein>
<feature type="region of interest" description="Disordered" evidence="1">
    <location>
        <begin position="1"/>
        <end position="138"/>
    </location>
</feature>
<evidence type="ECO:0000313" key="4">
    <source>
        <dbReference type="Proteomes" id="UP000014760"/>
    </source>
</evidence>
<name>R7UEB1_CAPTE</name>
<accession>R7UEB1</accession>
<dbReference type="HOGENOM" id="CLU_1691117_0_0_1"/>